<keyword evidence="2" id="KW-1185">Reference proteome</keyword>
<evidence type="ECO:0000313" key="1">
    <source>
        <dbReference type="EMBL" id="KAJ2969250.1"/>
    </source>
</evidence>
<protein>
    <submittedName>
        <fullName evidence="1">Uncharacterized protein</fullName>
    </submittedName>
</protein>
<dbReference type="EMBL" id="JAPDGR010004065">
    <property type="protein sequence ID" value="KAJ2969250.1"/>
    <property type="molecule type" value="Genomic_DNA"/>
</dbReference>
<organism evidence="1 2">
    <name type="scientific">Xylaria curta</name>
    <dbReference type="NCBI Taxonomy" id="42375"/>
    <lineage>
        <taxon>Eukaryota</taxon>
        <taxon>Fungi</taxon>
        <taxon>Dikarya</taxon>
        <taxon>Ascomycota</taxon>
        <taxon>Pezizomycotina</taxon>
        <taxon>Sordariomycetes</taxon>
        <taxon>Xylariomycetidae</taxon>
        <taxon>Xylariales</taxon>
        <taxon>Xylariaceae</taxon>
        <taxon>Xylaria</taxon>
    </lineage>
</organism>
<sequence length="803" mass="87069">MARTMAHVRSLVKPGGTLLLMETTQDQVDIQFTFGLLAGWWLSEEPERQSSPSLTLPFADHILKCAGFTGVEFDVPDCDSQDMYSISVIMSRALVPPPPQKLQDSDQLVLLISSKAPPPPGTVEMIKSSITAATHFASSALVALEDSTIESDEFNDKICIFLGEAVQPILHDMDERYFQTIKNMATSCKGLVWVTAGGAVDCENPDASLSQGLLRTMRNEYMGRRYISLDLQGPLTSHENWQMSSVEAIAKITHLGFGAAGGDGGSIDGALPEDLEWAERDGVLLIPRLYKDTMRNSMLAPPPALNWQDPEGVLNVEPLFQEQRPLRLEVGIPGLLDTLAFSDDNDTKAQAASSLLAKDIVEIEPRAYGLNFRDVLVAMGQLRERVMGLECSGIITRVSPEALEQGFKTGDCVMALLLGPFASRAQVSWHGVMHMPKDMSFDAAASLPLVFGTAYVALVDVARLQKGQSVLIHAAAGGVGQAAIMLAKYLGAGNIYVTVGSQEKRDLLVREYGIPNENVFSSRSISFASDILEATGGLGVDVVLNSLAGPLLQASFEVLAPFGHLVEIGKKDLEGNSLLDMGSFSRVSSYSSLDMMTLLRHRGRHTHGVLSEVARLVRERILKPVQPVTVWPMGDAAKAFRLLQTGKHAGKIVLSTKQNEEVKVHPCQPTPSARLRPDVSYLLVGGTGGLGRSIAHWMIERGARNLILLSRGANNEGKSGEFVDELRETGCRVAAVSCDISIAGHLAQALRTCKDQGLPPVRGVIQGAMVLRDSVMEHMTLDDWQTCIVPKVYGTRNLHVQTC</sequence>
<dbReference type="Proteomes" id="UP001143856">
    <property type="component" value="Unassembled WGS sequence"/>
</dbReference>
<reference evidence="1" key="1">
    <citation type="submission" date="2022-10" db="EMBL/GenBank/DDBJ databases">
        <title>Genome Sequence of Xylaria curta.</title>
        <authorList>
            <person name="Buettner E."/>
        </authorList>
    </citation>
    <scope>NUCLEOTIDE SEQUENCE</scope>
    <source>
        <strain evidence="1">Babe10</strain>
    </source>
</reference>
<gene>
    <name evidence="1" type="ORF">NUW58_g10032</name>
</gene>
<accession>A0ACC1MR16</accession>
<name>A0ACC1MR16_9PEZI</name>
<evidence type="ECO:0000313" key="2">
    <source>
        <dbReference type="Proteomes" id="UP001143856"/>
    </source>
</evidence>
<comment type="caution">
    <text evidence="1">The sequence shown here is derived from an EMBL/GenBank/DDBJ whole genome shotgun (WGS) entry which is preliminary data.</text>
</comment>
<proteinExistence type="predicted"/>